<dbReference type="KEGG" id="harc:HARCEL1_01730"/>
<keyword evidence="5 6" id="KW-0472">Membrane</keyword>
<name>A0A2R4WYC1_9EURY</name>
<feature type="domain" description="Cytochrome C biogenesis protein transmembrane" evidence="7">
    <location>
        <begin position="5"/>
        <end position="210"/>
    </location>
</feature>
<dbReference type="Proteomes" id="UP000244727">
    <property type="component" value="Chromosome"/>
</dbReference>
<evidence type="ECO:0000256" key="3">
    <source>
        <dbReference type="ARBA" id="ARBA00022692"/>
    </source>
</evidence>
<feature type="transmembrane region" description="Helical" evidence="6">
    <location>
        <begin position="6"/>
        <end position="35"/>
    </location>
</feature>
<reference evidence="8 9" key="1">
    <citation type="submission" date="2018-04" db="EMBL/GenBank/DDBJ databases">
        <title>Halococcoides cellulosivorans gen. nov., sp. nov., an extremely halophilic cellulose-utilizing haloarchaeon from hypersaline lakes.</title>
        <authorList>
            <person name="Sorokin D.Y."/>
            <person name="Toshchakov S.V."/>
            <person name="Samarov N.I."/>
            <person name="Korzhenkov A."/>
            <person name="Kublanov I.V."/>
        </authorList>
    </citation>
    <scope>NUCLEOTIDE SEQUENCE [LARGE SCALE GENOMIC DNA]</scope>
    <source>
        <strain evidence="8 9">HArcel1</strain>
    </source>
</reference>
<evidence type="ECO:0000256" key="2">
    <source>
        <dbReference type="ARBA" id="ARBA00006143"/>
    </source>
</evidence>
<evidence type="ECO:0000256" key="1">
    <source>
        <dbReference type="ARBA" id="ARBA00004141"/>
    </source>
</evidence>
<dbReference type="EMBL" id="CP028858">
    <property type="protein sequence ID" value="AWB26520.1"/>
    <property type="molecule type" value="Genomic_DNA"/>
</dbReference>
<feature type="transmembrane region" description="Helical" evidence="6">
    <location>
        <begin position="47"/>
        <end position="69"/>
    </location>
</feature>
<keyword evidence="3 6" id="KW-0812">Transmembrane</keyword>
<organism evidence="8 9">
    <name type="scientific">Halococcoides cellulosivorans</name>
    <dbReference type="NCBI Taxonomy" id="1679096"/>
    <lineage>
        <taxon>Archaea</taxon>
        <taxon>Methanobacteriati</taxon>
        <taxon>Methanobacteriota</taxon>
        <taxon>Stenosarchaea group</taxon>
        <taxon>Halobacteria</taxon>
        <taxon>Halobacteriales</taxon>
        <taxon>Haloarculaceae</taxon>
        <taxon>Halococcoides</taxon>
    </lineage>
</organism>
<evidence type="ECO:0000313" key="8">
    <source>
        <dbReference type="EMBL" id="AWB26520.1"/>
    </source>
</evidence>
<feature type="transmembrane region" description="Helical" evidence="6">
    <location>
        <begin position="157"/>
        <end position="177"/>
    </location>
</feature>
<evidence type="ECO:0000259" key="7">
    <source>
        <dbReference type="Pfam" id="PF02683"/>
    </source>
</evidence>
<dbReference type="GO" id="GO:0016020">
    <property type="term" value="C:membrane"/>
    <property type="evidence" value="ECO:0007669"/>
    <property type="project" value="UniProtKB-SubCell"/>
</dbReference>
<sequence>MVLGSIVTAFGLGLATPLTAVCVIPLYPGFLAFLADQGENAPSVATLGALVATGVIGTMAAIGVLFTTVLETSLTRVVEVLSPPAFALLGLLGIALIVGFDPQARLPSVEPPQSRRPGLSALAYGAFFAAIVLPCNPAFIAVFFARATLIADPVRSLLNFLSFGVGMAAPLLALAVVSEAARDRVLGTLTAHRRAVDVGSGLLLVGVAAYYLLAVFEVAGPLG</sequence>
<feature type="transmembrane region" description="Helical" evidence="6">
    <location>
        <begin position="81"/>
        <end position="100"/>
    </location>
</feature>
<comment type="similarity">
    <text evidence="2">Belongs to the DsbD family.</text>
</comment>
<dbReference type="RefSeq" id="WP_108380889.1">
    <property type="nucleotide sequence ID" value="NZ_CP028858.1"/>
</dbReference>
<keyword evidence="4 6" id="KW-1133">Transmembrane helix</keyword>
<dbReference type="InterPro" id="IPR051790">
    <property type="entry name" value="Cytochrome_c-biogenesis_DsbD"/>
</dbReference>
<dbReference type="PANTHER" id="PTHR31272:SF9">
    <property type="entry name" value="BLL1027 PROTEIN"/>
    <property type="match status" value="1"/>
</dbReference>
<dbReference type="GeneID" id="36511187"/>
<dbReference type="Pfam" id="PF02683">
    <property type="entry name" value="DsbD_TM"/>
    <property type="match status" value="1"/>
</dbReference>
<accession>A0A2R4WYC1</accession>
<protein>
    <submittedName>
        <fullName evidence="8">Cytochrome C biogenesis protein</fullName>
    </submittedName>
</protein>
<comment type="subcellular location">
    <subcellularLocation>
        <location evidence="1">Membrane</location>
        <topology evidence="1">Multi-pass membrane protein</topology>
    </subcellularLocation>
</comment>
<dbReference type="InterPro" id="IPR003834">
    <property type="entry name" value="Cyt_c_assmbl_TM_dom"/>
</dbReference>
<feature type="transmembrane region" description="Helical" evidence="6">
    <location>
        <begin position="198"/>
        <end position="216"/>
    </location>
</feature>
<dbReference type="GO" id="GO:0017004">
    <property type="term" value="P:cytochrome complex assembly"/>
    <property type="evidence" value="ECO:0007669"/>
    <property type="project" value="InterPro"/>
</dbReference>
<proteinExistence type="inferred from homology"/>
<keyword evidence="9" id="KW-1185">Reference proteome</keyword>
<evidence type="ECO:0000313" key="9">
    <source>
        <dbReference type="Proteomes" id="UP000244727"/>
    </source>
</evidence>
<dbReference type="AlphaFoldDB" id="A0A2R4WYC1"/>
<feature type="transmembrane region" description="Helical" evidence="6">
    <location>
        <begin position="121"/>
        <end position="145"/>
    </location>
</feature>
<dbReference type="PANTHER" id="PTHR31272">
    <property type="entry name" value="CYTOCHROME C-TYPE BIOGENESIS PROTEIN HI_1454-RELATED"/>
    <property type="match status" value="1"/>
</dbReference>
<evidence type="ECO:0000256" key="5">
    <source>
        <dbReference type="ARBA" id="ARBA00023136"/>
    </source>
</evidence>
<evidence type="ECO:0000256" key="6">
    <source>
        <dbReference type="SAM" id="Phobius"/>
    </source>
</evidence>
<evidence type="ECO:0000256" key="4">
    <source>
        <dbReference type="ARBA" id="ARBA00022989"/>
    </source>
</evidence>
<gene>
    <name evidence="8" type="ORF">HARCEL1_01730</name>
</gene>